<feature type="binding site" evidence="7 9">
    <location>
        <position position="200"/>
    </location>
    <ligand>
        <name>FMN</name>
        <dbReference type="ChEBI" id="CHEBI:58210"/>
    </ligand>
</feature>
<dbReference type="Gene3D" id="2.30.110.10">
    <property type="entry name" value="Electron Transport, Fmn-binding Protein, Chain A"/>
    <property type="match status" value="1"/>
</dbReference>
<evidence type="ECO:0000256" key="3">
    <source>
        <dbReference type="ARBA" id="ARBA00022630"/>
    </source>
</evidence>
<comment type="similarity">
    <text evidence="1 7">Belongs to the pyridoxamine 5'-phosphate oxidase family.</text>
</comment>
<dbReference type="InterPro" id="IPR011576">
    <property type="entry name" value="Pyridox_Oxase_N"/>
</dbReference>
<dbReference type="PANTHER" id="PTHR10851">
    <property type="entry name" value="PYRIDOXINE-5-PHOSPHATE OXIDASE"/>
    <property type="match status" value="1"/>
</dbReference>
<dbReference type="InterPro" id="IPR019740">
    <property type="entry name" value="Pyridox_Oxase_CS"/>
</dbReference>
<dbReference type="InterPro" id="IPR000659">
    <property type="entry name" value="Pyridox_Oxase"/>
</dbReference>
<dbReference type="HAMAP" id="MF_01629">
    <property type="entry name" value="PdxH"/>
    <property type="match status" value="1"/>
</dbReference>
<dbReference type="GO" id="GO:0004733">
    <property type="term" value="F:pyridoxamine phosphate oxidase activity"/>
    <property type="evidence" value="ECO:0007669"/>
    <property type="project" value="UniProtKB-UniRule"/>
</dbReference>
<name>A0A2T4UH13_9ACTN</name>
<feature type="binding site" evidence="7 9">
    <location>
        <position position="190"/>
    </location>
    <ligand>
        <name>FMN</name>
        <dbReference type="ChEBI" id="CHEBI:58210"/>
    </ligand>
</feature>
<evidence type="ECO:0000256" key="7">
    <source>
        <dbReference type="HAMAP-Rule" id="MF_01629"/>
    </source>
</evidence>
<evidence type="ECO:0000256" key="4">
    <source>
        <dbReference type="ARBA" id="ARBA00022643"/>
    </source>
</evidence>
<dbReference type="NCBIfam" id="NF004231">
    <property type="entry name" value="PRK05679.1"/>
    <property type="match status" value="1"/>
</dbReference>
<dbReference type="PANTHER" id="PTHR10851:SF0">
    <property type="entry name" value="PYRIDOXINE-5'-PHOSPHATE OXIDASE"/>
    <property type="match status" value="1"/>
</dbReference>
<dbReference type="FunFam" id="2.30.110.10:FF:000020">
    <property type="entry name" value="PNPO isoform 11"/>
    <property type="match status" value="1"/>
</dbReference>
<evidence type="ECO:0000256" key="1">
    <source>
        <dbReference type="ARBA" id="ARBA00007301"/>
    </source>
</evidence>
<feature type="binding site" evidence="7 8">
    <location>
        <position position="70"/>
    </location>
    <ligand>
        <name>substrate</name>
    </ligand>
</feature>
<dbReference type="Pfam" id="PF10590">
    <property type="entry name" value="PNP_phzG_C"/>
    <property type="match status" value="1"/>
</dbReference>
<dbReference type="AlphaFoldDB" id="A0A2T4UH13"/>
<accession>A0A2T4UH13</accession>
<evidence type="ECO:0000259" key="11">
    <source>
        <dbReference type="Pfam" id="PF10590"/>
    </source>
</evidence>
<feature type="domain" description="Pyridoxamine 5'-phosphate oxidase N-terminal" evidence="10">
    <location>
        <begin position="47"/>
        <end position="163"/>
    </location>
</feature>
<dbReference type="Proteomes" id="UP000240739">
    <property type="component" value="Unassembled WGS sequence"/>
</dbReference>
<dbReference type="EC" id="1.4.3.5" evidence="7"/>
<keyword evidence="4 7" id="KW-0288">FMN</keyword>
<dbReference type="SUPFAM" id="SSF50475">
    <property type="entry name" value="FMN-binding split barrel"/>
    <property type="match status" value="1"/>
</dbReference>
<comment type="pathway">
    <text evidence="7">Cofactor metabolism; pyridoxal 5'-phosphate salvage; pyridoxal 5'-phosphate from pyridoxine 5'-phosphate: step 1/1.</text>
</comment>
<feature type="binding site" evidence="7 8">
    <location>
        <position position="127"/>
    </location>
    <ligand>
        <name>substrate</name>
    </ligand>
</feature>
<evidence type="ECO:0000256" key="2">
    <source>
        <dbReference type="ARBA" id="ARBA00011738"/>
    </source>
</evidence>
<sequence length="219" mass="24749">MDLGELRRSYLHATLDPSEVAGDPVAQFERWFTEVQEALPSDAVPWEANAMTLATASPDGLPSARIVLLKAVDERGFVFYTNRESRKGEELAANPRAALVFHWGQLERQVRIVGTVERVSDEETEAYFSTRPAGSRRGAWASAQSRPIADRAALETAEEEIAQRFPDDDAIPVPPFWGGYRVVALEVEFWQGRRDRLHDRVRYRRDGADAAWVIDRLQP</sequence>
<dbReference type="OrthoDB" id="9780392at2"/>
<evidence type="ECO:0000256" key="6">
    <source>
        <dbReference type="ARBA" id="ARBA00023096"/>
    </source>
</evidence>
<keyword evidence="6 7" id="KW-0664">Pyridoxine biosynthesis</keyword>
<keyword evidence="13" id="KW-1185">Reference proteome</keyword>
<feature type="domain" description="Pyridoxine 5'-phosphate oxidase dimerisation C-terminal" evidence="11">
    <location>
        <begin position="177"/>
        <end position="219"/>
    </location>
</feature>
<comment type="cofactor">
    <cofactor evidence="7 9">
        <name>FMN</name>
        <dbReference type="ChEBI" id="CHEBI:58210"/>
    </cofactor>
    <text evidence="7 9">Binds 1 FMN per subunit.</text>
</comment>
<feature type="binding site" evidence="7 9">
    <location>
        <position position="87"/>
    </location>
    <ligand>
        <name>FMN</name>
        <dbReference type="ChEBI" id="CHEBI:58210"/>
    </ligand>
</feature>
<dbReference type="UniPathway" id="UPA01068">
    <property type="reaction ID" value="UER00304"/>
</dbReference>
<evidence type="ECO:0000256" key="9">
    <source>
        <dbReference type="PIRSR" id="PIRSR000190-2"/>
    </source>
</evidence>
<feature type="binding site" evidence="7 9">
    <location>
        <begin position="144"/>
        <end position="145"/>
    </location>
    <ligand>
        <name>FMN</name>
        <dbReference type="ChEBI" id="CHEBI:58210"/>
    </ligand>
</feature>
<dbReference type="GO" id="GO:0010181">
    <property type="term" value="F:FMN binding"/>
    <property type="evidence" value="ECO:0007669"/>
    <property type="project" value="UniProtKB-UniRule"/>
</dbReference>
<evidence type="ECO:0000256" key="5">
    <source>
        <dbReference type="ARBA" id="ARBA00023002"/>
    </source>
</evidence>
<protein>
    <recommendedName>
        <fullName evidence="7">Pyridoxine/pyridoxamine 5'-phosphate oxidase</fullName>
        <ecNumber evidence="7">1.4.3.5</ecNumber>
    </recommendedName>
    <alternativeName>
        <fullName evidence="7">PNP/PMP oxidase</fullName>
        <shortName evidence="7">PNPOx</shortName>
    </alternativeName>
    <alternativeName>
        <fullName evidence="7">Pyridoxal 5'-phosphate synthase</fullName>
    </alternativeName>
</protein>
<dbReference type="PROSITE" id="PS01064">
    <property type="entry name" value="PYRIDOX_OXIDASE"/>
    <property type="match status" value="1"/>
</dbReference>
<evidence type="ECO:0000259" key="10">
    <source>
        <dbReference type="Pfam" id="PF01243"/>
    </source>
</evidence>
<comment type="function">
    <text evidence="7">Catalyzes the oxidation of either pyridoxine 5'-phosphate (PNP) or pyridoxamine 5'-phosphate (PMP) into pyridoxal 5'-phosphate (PLP).</text>
</comment>
<comment type="subunit">
    <text evidence="2 7">Homodimer.</text>
</comment>
<keyword evidence="5 7" id="KW-0560">Oxidoreductase</keyword>
<dbReference type="RefSeq" id="WP_107566945.1">
    <property type="nucleotide sequence ID" value="NZ_PYYB01000001.1"/>
</dbReference>
<dbReference type="InterPro" id="IPR019576">
    <property type="entry name" value="Pyridoxamine_oxidase_dimer_C"/>
</dbReference>
<evidence type="ECO:0000313" key="13">
    <source>
        <dbReference type="Proteomes" id="UP000240739"/>
    </source>
</evidence>
<dbReference type="PIRSF" id="PIRSF000190">
    <property type="entry name" value="Pyd_amn-ph_oxd"/>
    <property type="match status" value="1"/>
</dbReference>
<gene>
    <name evidence="7 12" type="primary">pdxH</name>
    <name evidence="12" type="ORF">C7Y72_01965</name>
</gene>
<reference evidence="12 13" key="1">
    <citation type="submission" date="2018-03" db="EMBL/GenBank/DDBJ databases">
        <title>Aquarubrobacter algicola gen. nov., sp. nov., a novel actinobacterium isolated from shallow eutrophic lake during the end of cyanobacterial harmful algal blooms.</title>
        <authorList>
            <person name="Chun S.J."/>
        </authorList>
    </citation>
    <scope>NUCLEOTIDE SEQUENCE [LARGE SCALE GENOMIC DNA]</scope>
    <source>
        <strain evidence="12 13">Seoho-28</strain>
    </source>
</reference>
<keyword evidence="3 7" id="KW-0285">Flavoprotein</keyword>
<comment type="caution">
    <text evidence="12">The sequence shown here is derived from an EMBL/GenBank/DDBJ whole genome shotgun (WGS) entry which is preliminary data.</text>
</comment>
<proteinExistence type="inferred from homology"/>
<feature type="binding site" evidence="7 8">
    <location>
        <begin position="196"/>
        <end position="198"/>
    </location>
    <ligand>
        <name>substrate</name>
    </ligand>
</feature>
<organism evidence="12 13">
    <name type="scientific">Paraconexibacter algicola</name>
    <dbReference type="NCBI Taxonomy" id="2133960"/>
    <lineage>
        <taxon>Bacteria</taxon>
        <taxon>Bacillati</taxon>
        <taxon>Actinomycetota</taxon>
        <taxon>Thermoleophilia</taxon>
        <taxon>Solirubrobacterales</taxon>
        <taxon>Paraconexibacteraceae</taxon>
        <taxon>Paraconexibacter</taxon>
    </lineage>
</organism>
<feature type="binding site" evidence="7 9">
    <location>
        <position position="86"/>
    </location>
    <ligand>
        <name>FMN</name>
        <dbReference type="ChEBI" id="CHEBI:58210"/>
    </ligand>
</feature>
<feature type="binding site" evidence="7 8">
    <location>
        <position position="135"/>
    </location>
    <ligand>
        <name>substrate</name>
    </ligand>
</feature>
<comment type="catalytic activity">
    <reaction evidence="7">
        <text>pyridoxamine 5'-phosphate + O2 + H2O = pyridoxal 5'-phosphate + H2O2 + NH4(+)</text>
        <dbReference type="Rhea" id="RHEA:15817"/>
        <dbReference type="ChEBI" id="CHEBI:15377"/>
        <dbReference type="ChEBI" id="CHEBI:15379"/>
        <dbReference type="ChEBI" id="CHEBI:16240"/>
        <dbReference type="ChEBI" id="CHEBI:28938"/>
        <dbReference type="ChEBI" id="CHEBI:58451"/>
        <dbReference type="ChEBI" id="CHEBI:597326"/>
        <dbReference type="EC" id="1.4.3.5"/>
    </reaction>
</comment>
<comment type="catalytic activity">
    <reaction evidence="7">
        <text>pyridoxine 5'-phosphate + O2 = pyridoxal 5'-phosphate + H2O2</text>
        <dbReference type="Rhea" id="RHEA:15149"/>
        <dbReference type="ChEBI" id="CHEBI:15379"/>
        <dbReference type="ChEBI" id="CHEBI:16240"/>
        <dbReference type="ChEBI" id="CHEBI:58589"/>
        <dbReference type="ChEBI" id="CHEBI:597326"/>
        <dbReference type="EC" id="1.4.3.5"/>
    </reaction>
</comment>
<feature type="binding site" evidence="7 9">
    <location>
        <position position="109"/>
    </location>
    <ligand>
        <name>FMN</name>
        <dbReference type="ChEBI" id="CHEBI:58210"/>
    </ligand>
</feature>
<dbReference type="Pfam" id="PF01243">
    <property type="entry name" value="PNPOx_N"/>
    <property type="match status" value="1"/>
</dbReference>
<evidence type="ECO:0000313" key="12">
    <source>
        <dbReference type="EMBL" id="PTL58507.1"/>
    </source>
</evidence>
<evidence type="ECO:0000256" key="8">
    <source>
        <dbReference type="PIRSR" id="PIRSR000190-1"/>
    </source>
</evidence>
<dbReference type="GO" id="GO:0008615">
    <property type="term" value="P:pyridoxine biosynthetic process"/>
    <property type="evidence" value="ECO:0007669"/>
    <property type="project" value="UniProtKB-UniRule"/>
</dbReference>
<dbReference type="EMBL" id="PYYB01000001">
    <property type="protein sequence ID" value="PTL58507.1"/>
    <property type="molecule type" value="Genomic_DNA"/>
</dbReference>
<dbReference type="InterPro" id="IPR012349">
    <property type="entry name" value="Split_barrel_FMN-bd"/>
</dbReference>
<dbReference type="NCBIfam" id="TIGR00558">
    <property type="entry name" value="pdxH"/>
    <property type="match status" value="1"/>
</dbReference>
<comment type="pathway">
    <text evidence="7">Cofactor metabolism; pyridoxal 5'-phosphate salvage; pyridoxal 5'-phosphate from pyridoxamine 5'-phosphate: step 1/1.</text>
</comment>
<feature type="binding site" evidence="7 9">
    <location>
        <begin position="65"/>
        <end position="70"/>
    </location>
    <ligand>
        <name>FMN</name>
        <dbReference type="ChEBI" id="CHEBI:58210"/>
    </ligand>
</feature>
<feature type="binding site" evidence="7 8">
    <location>
        <position position="131"/>
    </location>
    <ligand>
        <name>substrate</name>
    </ligand>
</feature>
<feature type="binding site" evidence="7 9">
    <location>
        <begin position="80"/>
        <end position="81"/>
    </location>
    <ligand>
        <name>FMN</name>
        <dbReference type="ChEBI" id="CHEBI:58210"/>
    </ligand>
</feature>
<feature type="binding site" evidence="8">
    <location>
        <begin position="7"/>
        <end position="10"/>
    </location>
    <ligand>
        <name>substrate</name>
    </ligand>
</feature>